<name>A0A7R9KL90_9ACAR</name>
<dbReference type="EMBL" id="OC857507">
    <property type="protein sequence ID" value="CAD7625272.1"/>
    <property type="molecule type" value="Genomic_DNA"/>
</dbReference>
<sequence>MLNQKFVYRFVDLMKSFKIKNCMPVRSYMTSTNKINTLSSNLPETITQSECNDSTFVELNTNKTFEALLTTSSISPSPSDSATTMTFIESLKPLHNCSVINLTSNEEKSSTTNKSIINSKPRPPPITGLPLSPTHLHHHLADSLQTPIVTIVSPFKLQTMATPDSLNVYLNGQFII</sequence>
<protein>
    <submittedName>
        <fullName evidence="2">Uncharacterized protein</fullName>
    </submittedName>
</protein>
<accession>A0A7R9KL90</accession>
<feature type="compositionally biased region" description="Polar residues" evidence="1">
    <location>
        <begin position="106"/>
        <end position="118"/>
    </location>
</feature>
<keyword evidence="3" id="KW-1185">Reference proteome</keyword>
<evidence type="ECO:0000256" key="1">
    <source>
        <dbReference type="SAM" id="MobiDB-lite"/>
    </source>
</evidence>
<dbReference type="EMBL" id="CAJPIZ010002932">
    <property type="protein sequence ID" value="CAG2105702.1"/>
    <property type="molecule type" value="Genomic_DNA"/>
</dbReference>
<feature type="region of interest" description="Disordered" evidence="1">
    <location>
        <begin position="106"/>
        <end position="127"/>
    </location>
</feature>
<proteinExistence type="predicted"/>
<evidence type="ECO:0000313" key="2">
    <source>
        <dbReference type="EMBL" id="CAD7625272.1"/>
    </source>
</evidence>
<gene>
    <name evidence="2" type="ORF">OSB1V03_LOCUS5707</name>
</gene>
<evidence type="ECO:0000313" key="3">
    <source>
        <dbReference type="Proteomes" id="UP000759131"/>
    </source>
</evidence>
<dbReference type="Proteomes" id="UP000759131">
    <property type="component" value="Unassembled WGS sequence"/>
</dbReference>
<dbReference type="AlphaFoldDB" id="A0A7R9KL90"/>
<reference evidence="2" key="1">
    <citation type="submission" date="2020-11" db="EMBL/GenBank/DDBJ databases">
        <authorList>
            <person name="Tran Van P."/>
        </authorList>
    </citation>
    <scope>NUCLEOTIDE SEQUENCE</scope>
</reference>
<organism evidence="2">
    <name type="scientific">Medioppia subpectinata</name>
    <dbReference type="NCBI Taxonomy" id="1979941"/>
    <lineage>
        <taxon>Eukaryota</taxon>
        <taxon>Metazoa</taxon>
        <taxon>Ecdysozoa</taxon>
        <taxon>Arthropoda</taxon>
        <taxon>Chelicerata</taxon>
        <taxon>Arachnida</taxon>
        <taxon>Acari</taxon>
        <taxon>Acariformes</taxon>
        <taxon>Sarcoptiformes</taxon>
        <taxon>Oribatida</taxon>
        <taxon>Brachypylina</taxon>
        <taxon>Oppioidea</taxon>
        <taxon>Oppiidae</taxon>
        <taxon>Medioppia</taxon>
    </lineage>
</organism>